<reference evidence="2" key="5">
    <citation type="submission" date="2018-04" db="UniProtKB">
        <authorList>
            <consortium name="EnsemblFungi"/>
        </authorList>
    </citation>
    <scope>IDENTIFICATION</scope>
    <source>
        <strain evidence="2">R3-111a-1</strain>
    </source>
</reference>
<evidence type="ECO:0000313" key="1">
    <source>
        <dbReference type="EMBL" id="EJT69691.1"/>
    </source>
</evidence>
<dbReference type="GeneID" id="20353032"/>
<name>J3PGE9_GAET3</name>
<keyword evidence="3" id="KW-1185">Reference proteome</keyword>
<dbReference type="Proteomes" id="UP000006039">
    <property type="component" value="Unassembled WGS sequence"/>
</dbReference>
<reference evidence="3" key="1">
    <citation type="submission" date="2010-07" db="EMBL/GenBank/DDBJ databases">
        <title>The genome sequence of Gaeumannomyces graminis var. tritici strain R3-111a-1.</title>
        <authorList>
            <consortium name="The Broad Institute Genome Sequencing Platform"/>
            <person name="Ma L.-J."/>
            <person name="Dead R."/>
            <person name="Young S."/>
            <person name="Zeng Q."/>
            <person name="Koehrsen M."/>
            <person name="Alvarado L."/>
            <person name="Berlin A."/>
            <person name="Chapman S.B."/>
            <person name="Chen Z."/>
            <person name="Freedman E."/>
            <person name="Gellesch M."/>
            <person name="Goldberg J."/>
            <person name="Griggs A."/>
            <person name="Gujja S."/>
            <person name="Heilman E.R."/>
            <person name="Heiman D."/>
            <person name="Hepburn T."/>
            <person name="Howarth C."/>
            <person name="Jen D."/>
            <person name="Larson L."/>
            <person name="Mehta T."/>
            <person name="Neiman D."/>
            <person name="Pearson M."/>
            <person name="Roberts A."/>
            <person name="Saif S."/>
            <person name="Shea T."/>
            <person name="Shenoy N."/>
            <person name="Sisk P."/>
            <person name="Stolte C."/>
            <person name="Sykes S."/>
            <person name="Walk T."/>
            <person name="White J."/>
            <person name="Yandava C."/>
            <person name="Haas B."/>
            <person name="Nusbaum C."/>
            <person name="Birren B."/>
        </authorList>
    </citation>
    <scope>NUCLEOTIDE SEQUENCE [LARGE SCALE GENOMIC DNA]</scope>
    <source>
        <strain evidence="3">R3-111a-1</strain>
    </source>
</reference>
<reference evidence="1" key="3">
    <citation type="submission" date="2010-09" db="EMBL/GenBank/DDBJ databases">
        <title>Annotation of Gaeumannomyces graminis var. tritici R3-111a-1.</title>
        <authorList>
            <consortium name="The Broad Institute Genome Sequencing Platform"/>
            <person name="Ma L.-J."/>
            <person name="Dead R."/>
            <person name="Young S.K."/>
            <person name="Zeng Q."/>
            <person name="Gargeya S."/>
            <person name="Fitzgerald M."/>
            <person name="Haas B."/>
            <person name="Abouelleil A."/>
            <person name="Alvarado L."/>
            <person name="Arachchi H.M."/>
            <person name="Berlin A."/>
            <person name="Brown A."/>
            <person name="Chapman S.B."/>
            <person name="Chen Z."/>
            <person name="Dunbar C."/>
            <person name="Freedman E."/>
            <person name="Gearin G."/>
            <person name="Gellesch M."/>
            <person name="Goldberg J."/>
            <person name="Griggs A."/>
            <person name="Gujja S."/>
            <person name="Heiman D."/>
            <person name="Howarth C."/>
            <person name="Larson L."/>
            <person name="Lui A."/>
            <person name="MacDonald P.J.P."/>
            <person name="Mehta T."/>
            <person name="Montmayeur A."/>
            <person name="Murphy C."/>
            <person name="Neiman D."/>
            <person name="Pearson M."/>
            <person name="Priest M."/>
            <person name="Roberts A."/>
            <person name="Saif S."/>
            <person name="Shea T."/>
            <person name="Shenoy N."/>
            <person name="Sisk P."/>
            <person name="Stolte C."/>
            <person name="Sykes S."/>
            <person name="Yandava C."/>
            <person name="Wortman J."/>
            <person name="Nusbaum C."/>
            <person name="Birren B."/>
        </authorList>
    </citation>
    <scope>NUCLEOTIDE SEQUENCE</scope>
    <source>
        <strain evidence="1">R3-111a-1</strain>
    </source>
</reference>
<dbReference type="HOGENOM" id="CLU_2512775_0_0_1"/>
<gene>
    <name evidence="2" type="primary">20353032</name>
    <name evidence="1" type="ORF">GGTG_12574</name>
</gene>
<dbReference type="EnsemblFungi" id="EJT69691">
    <property type="protein sequence ID" value="EJT69691"/>
    <property type="gene ID" value="GGTG_12574"/>
</dbReference>
<proteinExistence type="predicted"/>
<reference evidence="2" key="4">
    <citation type="journal article" date="2015" name="G3 (Bethesda)">
        <title>Genome sequences of three phytopathogenic species of the Magnaporthaceae family of fungi.</title>
        <authorList>
            <person name="Okagaki L.H."/>
            <person name="Nunes C.C."/>
            <person name="Sailsbery J."/>
            <person name="Clay B."/>
            <person name="Brown D."/>
            <person name="John T."/>
            <person name="Oh Y."/>
            <person name="Young N."/>
            <person name="Fitzgerald M."/>
            <person name="Haas B.J."/>
            <person name="Zeng Q."/>
            <person name="Young S."/>
            <person name="Adiconis X."/>
            <person name="Fan L."/>
            <person name="Levin J.Z."/>
            <person name="Mitchell T.K."/>
            <person name="Okubara P.A."/>
            <person name="Farman M.L."/>
            <person name="Kohn L.M."/>
            <person name="Birren B."/>
            <person name="Ma L.-J."/>
            <person name="Dean R.A."/>
        </authorList>
    </citation>
    <scope>NUCLEOTIDE SEQUENCE</scope>
    <source>
        <strain evidence="2">R3-111a-1</strain>
    </source>
</reference>
<evidence type="ECO:0000313" key="2">
    <source>
        <dbReference type="EnsemblFungi" id="EJT69691"/>
    </source>
</evidence>
<accession>J3PGE9</accession>
<dbReference type="EMBL" id="GL385403">
    <property type="protein sequence ID" value="EJT69691.1"/>
    <property type="molecule type" value="Genomic_DNA"/>
</dbReference>
<dbReference type="RefSeq" id="XP_009228739.1">
    <property type="nucleotide sequence ID" value="XM_009230475.1"/>
</dbReference>
<sequence length="85" mass="9866">MEWAGAKRDYIEYELRDRRLKELITELVIHYGASPKAGERRRFGIFIGGLNNCIGQASPCRLPTVPELRSPLRSCDLSRTYWRVL</sequence>
<protein>
    <submittedName>
        <fullName evidence="1 2">Uncharacterized protein</fullName>
    </submittedName>
</protein>
<dbReference type="VEuPathDB" id="FungiDB:GGTG_12574"/>
<reference evidence="1" key="2">
    <citation type="submission" date="2010-07" db="EMBL/GenBank/DDBJ databases">
        <authorList>
            <consortium name="The Broad Institute Genome Sequencing Platform"/>
            <consortium name="Broad Institute Genome Sequencing Center for Infectious Disease"/>
            <person name="Ma L.-J."/>
            <person name="Dead R."/>
            <person name="Young S."/>
            <person name="Zeng Q."/>
            <person name="Koehrsen M."/>
            <person name="Alvarado L."/>
            <person name="Berlin A."/>
            <person name="Chapman S.B."/>
            <person name="Chen Z."/>
            <person name="Freedman E."/>
            <person name="Gellesch M."/>
            <person name="Goldberg J."/>
            <person name="Griggs A."/>
            <person name="Gujja S."/>
            <person name="Heilman E.R."/>
            <person name="Heiman D."/>
            <person name="Hepburn T."/>
            <person name="Howarth C."/>
            <person name="Jen D."/>
            <person name="Larson L."/>
            <person name="Mehta T."/>
            <person name="Neiman D."/>
            <person name="Pearson M."/>
            <person name="Roberts A."/>
            <person name="Saif S."/>
            <person name="Shea T."/>
            <person name="Shenoy N."/>
            <person name="Sisk P."/>
            <person name="Stolte C."/>
            <person name="Sykes S."/>
            <person name="Walk T."/>
            <person name="White J."/>
            <person name="Yandava C."/>
            <person name="Haas B."/>
            <person name="Nusbaum C."/>
            <person name="Birren B."/>
        </authorList>
    </citation>
    <scope>NUCLEOTIDE SEQUENCE</scope>
    <source>
        <strain evidence="1">R3-111a-1</strain>
    </source>
</reference>
<dbReference type="AlphaFoldDB" id="J3PGE9"/>
<organism evidence="1">
    <name type="scientific">Gaeumannomyces tritici (strain R3-111a-1)</name>
    <name type="common">Wheat and barley take-all root rot fungus</name>
    <name type="synonym">Gaeumannomyces graminis var. tritici</name>
    <dbReference type="NCBI Taxonomy" id="644352"/>
    <lineage>
        <taxon>Eukaryota</taxon>
        <taxon>Fungi</taxon>
        <taxon>Dikarya</taxon>
        <taxon>Ascomycota</taxon>
        <taxon>Pezizomycotina</taxon>
        <taxon>Sordariomycetes</taxon>
        <taxon>Sordariomycetidae</taxon>
        <taxon>Magnaporthales</taxon>
        <taxon>Magnaporthaceae</taxon>
        <taxon>Gaeumannomyces</taxon>
    </lineage>
</organism>
<evidence type="ECO:0000313" key="3">
    <source>
        <dbReference type="Proteomes" id="UP000006039"/>
    </source>
</evidence>